<comment type="caution">
    <text evidence="2">The sequence shown here is derived from an EMBL/GenBank/DDBJ whole genome shotgun (WGS) entry which is preliminary data.</text>
</comment>
<reference evidence="2 3" key="1">
    <citation type="submission" date="2018-11" db="EMBL/GenBank/DDBJ databases">
        <title>Genome sequence and assembly of Colletotrichum sidae.</title>
        <authorList>
            <person name="Gan P."/>
            <person name="Shirasu K."/>
        </authorList>
    </citation>
    <scope>NUCLEOTIDE SEQUENCE [LARGE SCALE GENOMIC DNA]</scope>
    <source>
        <strain evidence="2 3">CBS 518.97</strain>
    </source>
</reference>
<sequence length="498" mass="57550">MSQYATNLSTLPPELHLLILKELIEAHNEPKSPRRGLATYTSVCRGWQASFEPLIYRHFILRPNDLESFREVTEELRRRRYVEHIWLRLDDPPLQVQYEMTKDSPGWSKQYFTNVIQHLWTTLADWEAPDFDKKDQRRLTLEINSDRVFSPGPDPSPPDDLGHYSKYLESGSLEAYDDGERFYYTKSERENMKPNTVRNLFGRGAIFDTKVALPEVRVVTDFLTRRGTARCVRPQLLGAALRSLVRLRHARIERWRNGLVRPESQWLSDMQSVFWHLPCSLKTLAIFEERGTENPRFNLIPKDEVVYAIILGTPKLERFSLCFLIDAEKLLGRFIEGDRRSSALGVEPEYPRDGYQKLTTLTLTSENFKADLVDDWDIESWLNHVKEVVKTAALAALWMPELRLLEVWNSGGGTASILRYEATDDNMAELSWHSTQNCDPFDEGVEQAWRDVAERHGHQGLVASSSLLSGDFEYYSEAISHLHSRDLVLHPVSAVQMV</sequence>
<dbReference type="AlphaFoldDB" id="A0A4R8TJR7"/>
<dbReference type="Pfam" id="PF20183">
    <property type="entry name" value="DUF6546"/>
    <property type="match status" value="1"/>
</dbReference>
<evidence type="ECO:0000259" key="1">
    <source>
        <dbReference type="Pfam" id="PF20183"/>
    </source>
</evidence>
<dbReference type="InterPro" id="IPR046676">
    <property type="entry name" value="DUF6546"/>
</dbReference>
<dbReference type="Proteomes" id="UP000295604">
    <property type="component" value="Unassembled WGS sequence"/>
</dbReference>
<organism evidence="2 3">
    <name type="scientific">Colletotrichum sidae</name>
    <dbReference type="NCBI Taxonomy" id="1347389"/>
    <lineage>
        <taxon>Eukaryota</taxon>
        <taxon>Fungi</taxon>
        <taxon>Dikarya</taxon>
        <taxon>Ascomycota</taxon>
        <taxon>Pezizomycotina</taxon>
        <taxon>Sordariomycetes</taxon>
        <taxon>Hypocreomycetidae</taxon>
        <taxon>Glomerellales</taxon>
        <taxon>Glomerellaceae</taxon>
        <taxon>Colletotrichum</taxon>
        <taxon>Colletotrichum orbiculare species complex</taxon>
    </lineage>
</organism>
<evidence type="ECO:0000313" key="2">
    <source>
        <dbReference type="EMBL" id="TEA18481.1"/>
    </source>
</evidence>
<feature type="domain" description="DUF6546" evidence="1">
    <location>
        <begin position="277"/>
        <end position="490"/>
    </location>
</feature>
<name>A0A4R8TJR7_9PEZI</name>
<gene>
    <name evidence="2" type="ORF">C8034_v009544</name>
</gene>
<dbReference type="EMBL" id="QAPF01000064">
    <property type="protein sequence ID" value="TEA18481.1"/>
    <property type="molecule type" value="Genomic_DNA"/>
</dbReference>
<proteinExistence type="predicted"/>
<accession>A0A4R8TJR7</accession>
<keyword evidence="3" id="KW-1185">Reference proteome</keyword>
<evidence type="ECO:0000313" key="3">
    <source>
        <dbReference type="Proteomes" id="UP000295604"/>
    </source>
</evidence>
<protein>
    <recommendedName>
        <fullName evidence="1">DUF6546 domain-containing protein</fullName>
    </recommendedName>
</protein>